<keyword evidence="8 14" id="KW-0809">Transit peptide</keyword>
<dbReference type="GO" id="GO:0005744">
    <property type="term" value="C:TIM23 mitochondrial import inner membrane translocase complex"/>
    <property type="evidence" value="ECO:0007669"/>
    <property type="project" value="UniProtKB-UniRule"/>
</dbReference>
<dbReference type="InterPro" id="IPR050365">
    <property type="entry name" value="TIM50"/>
</dbReference>
<gene>
    <name evidence="17" type="ORF">EJ06DRAFT_526523</name>
</gene>
<keyword evidence="6" id="KW-0999">Mitochondrion inner membrane</keyword>
<evidence type="ECO:0000259" key="16">
    <source>
        <dbReference type="PROSITE" id="PS50969"/>
    </source>
</evidence>
<protein>
    <recommendedName>
        <fullName evidence="3 14">Mitochondrial import inner membrane translocase subunit TIM50</fullName>
    </recommendedName>
</protein>
<evidence type="ECO:0000256" key="12">
    <source>
        <dbReference type="ARBA" id="ARBA00023136"/>
    </source>
</evidence>
<dbReference type="EMBL" id="ML996688">
    <property type="protein sequence ID" value="KAF2404447.1"/>
    <property type="molecule type" value="Genomic_DNA"/>
</dbReference>
<dbReference type="CDD" id="cd07521">
    <property type="entry name" value="HAD_FCP1-like"/>
    <property type="match status" value="1"/>
</dbReference>
<evidence type="ECO:0000313" key="17">
    <source>
        <dbReference type="EMBL" id="KAF2404447.1"/>
    </source>
</evidence>
<dbReference type="GO" id="GO:0015031">
    <property type="term" value="P:protein transport"/>
    <property type="evidence" value="ECO:0007669"/>
    <property type="project" value="UniProtKB-KW"/>
</dbReference>
<evidence type="ECO:0000256" key="15">
    <source>
        <dbReference type="SAM" id="MobiDB-lite"/>
    </source>
</evidence>
<proteinExistence type="inferred from homology"/>
<feature type="compositionally biased region" description="Polar residues" evidence="15">
    <location>
        <begin position="134"/>
        <end position="143"/>
    </location>
</feature>
<evidence type="ECO:0000256" key="4">
    <source>
        <dbReference type="ARBA" id="ARBA00022448"/>
    </source>
</evidence>
<comment type="function">
    <text evidence="13">Essential component of the TIM23 complex, a complex that mediates the translocation of transit peptide-containing proteins across the mitochondrial inner membrane. Required to direct preproteins in transit and direct them to the channel protein TIM23, and possibly facilitates transfer of the translocating proteins from the TOM complex to the TIM23 complex.</text>
</comment>
<evidence type="ECO:0000256" key="8">
    <source>
        <dbReference type="ARBA" id="ARBA00022946"/>
    </source>
</evidence>
<keyword evidence="11 14" id="KW-0496">Mitochondrion</keyword>
<evidence type="ECO:0000256" key="7">
    <source>
        <dbReference type="ARBA" id="ARBA00022927"/>
    </source>
</evidence>
<dbReference type="SUPFAM" id="SSF56784">
    <property type="entry name" value="HAD-like"/>
    <property type="match status" value="1"/>
</dbReference>
<comment type="similarity">
    <text evidence="2 14">Belongs to the TIM50 family.</text>
</comment>
<keyword evidence="5 14" id="KW-0812">Transmembrane</keyword>
<evidence type="ECO:0000256" key="10">
    <source>
        <dbReference type="ARBA" id="ARBA00023010"/>
    </source>
</evidence>
<evidence type="ECO:0000256" key="5">
    <source>
        <dbReference type="ARBA" id="ARBA00022692"/>
    </source>
</evidence>
<dbReference type="PANTHER" id="PTHR12210">
    <property type="entry name" value="DULLARD PROTEIN PHOSPHATASE"/>
    <property type="match status" value="1"/>
</dbReference>
<evidence type="ECO:0000256" key="2">
    <source>
        <dbReference type="ARBA" id="ARBA00006344"/>
    </source>
</evidence>
<comment type="subcellular location">
    <subcellularLocation>
        <location evidence="1 14">Mitochondrion inner membrane</location>
        <topology evidence="1 14">Single-pass membrane protein</topology>
    </subcellularLocation>
</comment>
<feature type="region of interest" description="Disordered" evidence="15">
    <location>
        <begin position="1"/>
        <end position="203"/>
    </location>
</feature>
<dbReference type="AlphaFoldDB" id="A0A6G1I8T4"/>
<keyword evidence="9 14" id="KW-1133">Transmembrane helix</keyword>
<dbReference type="Gene3D" id="3.40.50.1000">
    <property type="entry name" value="HAD superfamily/HAD-like"/>
    <property type="match status" value="1"/>
</dbReference>
<dbReference type="InterPro" id="IPR036412">
    <property type="entry name" value="HAD-like_sf"/>
</dbReference>
<keyword evidence="4 14" id="KW-0813">Transport</keyword>
<dbReference type="PROSITE" id="PS50969">
    <property type="entry name" value="FCP1"/>
    <property type="match status" value="1"/>
</dbReference>
<keyword evidence="7 14" id="KW-0653">Protein transport</keyword>
<keyword evidence="12 14" id="KW-0472">Membrane</keyword>
<keyword evidence="18" id="KW-1185">Reference proteome</keyword>
<feature type="compositionally biased region" description="Polar residues" evidence="15">
    <location>
        <begin position="45"/>
        <end position="60"/>
    </location>
</feature>
<evidence type="ECO:0000256" key="13">
    <source>
        <dbReference type="ARBA" id="ARBA00059797"/>
    </source>
</evidence>
<evidence type="ECO:0000256" key="6">
    <source>
        <dbReference type="ARBA" id="ARBA00022792"/>
    </source>
</evidence>
<sequence>MMLSRAAARTFPARIALARPTPAPQSFAAQWARQKTTAPPKKPLTNKNTSSTASRSTTLPSKSSRSAAAAANPTSGKYKATQAQSTARSSAEFNAKASPRKNTAPEEQPGPGASSLKGGAGESSNVEFEGAKSAETNATTPNARTPLPDLRQGIPSTFEQEFLNKDGGAGGKAHHNITESDRDPDEPTGTPQREEGDLPRSAYKTSIDRRRERMATIMYIVFAGFGVTGAVYLGRDWDDEEEERAHPDTPSGWGVGLFYDRIKARVATSLGYYTEPTFPKLLPEMTPPPPYTLVLSLEDLLVHSEWDREHGWRTAKRPGLDYFLRYLSQYYELVLFTSLPMGYADTIIRKMDPYHIIMFPLFREATRYEKGEYVKDLSFLNRPLSRTILIDTKAVHAKHQPENAIILEPWKGAPGDRELVSLIPFLEHVATMGIDDVREAIKSFEGKHIPTEFARREAIAREEFNKQFAAEKAKKPRKSGLGFVQSALGLKNQGGLALDDGRPISEGLAEGKMYSDLIREQGMKRYQALEKEIRENGHKWLKEEAEMEKKMQEEQLKSMKSGVKSFWGVGGDEKK</sequence>
<accession>A0A6G1I8T4</accession>
<dbReference type="OrthoDB" id="287041at2759"/>
<reference evidence="17" key="1">
    <citation type="journal article" date="2020" name="Stud. Mycol.">
        <title>101 Dothideomycetes genomes: a test case for predicting lifestyles and emergence of pathogens.</title>
        <authorList>
            <person name="Haridas S."/>
            <person name="Albert R."/>
            <person name="Binder M."/>
            <person name="Bloem J."/>
            <person name="Labutti K."/>
            <person name="Salamov A."/>
            <person name="Andreopoulos B."/>
            <person name="Baker S."/>
            <person name="Barry K."/>
            <person name="Bills G."/>
            <person name="Bluhm B."/>
            <person name="Cannon C."/>
            <person name="Castanera R."/>
            <person name="Culley D."/>
            <person name="Daum C."/>
            <person name="Ezra D."/>
            <person name="Gonzalez J."/>
            <person name="Henrissat B."/>
            <person name="Kuo A."/>
            <person name="Liang C."/>
            <person name="Lipzen A."/>
            <person name="Lutzoni F."/>
            <person name="Magnuson J."/>
            <person name="Mondo S."/>
            <person name="Nolan M."/>
            <person name="Ohm R."/>
            <person name="Pangilinan J."/>
            <person name="Park H.-J."/>
            <person name="Ramirez L."/>
            <person name="Alfaro M."/>
            <person name="Sun H."/>
            <person name="Tritt A."/>
            <person name="Yoshinaga Y."/>
            <person name="Zwiers L.-H."/>
            <person name="Turgeon B."/>
            <person name="Goodwin S."/>
            <person name="Spatafora J."/>
            <person name="Crous P."/>
            <person name="Grigoriev I."/>
        </authorList>
    </citation>
    <scope>NUCLEOTIDE SEQUENCE</scope>
    <source>
        <strain evidence="17">CBS 262.69</strain>
    </source>
</reference>
<feature type="domain" description="FCP1 homology" evidence="16">
    <location>
        <begin position="286"/>
        <end position="429"/>
    </location>
</feature>
<feature type="compositionally biased region" description="Low complexity" evidence="15">
    <location>
        <begin position="80"/>
        <end position="91"/>
    </location>
</feature>
<keyword evidence="10 14" id="KW-0811">Translocation</keyword>
<dbReference type="InterPro" id="IPR023214">
    <property type="entry name" value="HAD_sf"/>
</dbReference>
<feature type="transmembrane region" description="Helical" evidence="14">
    <location>
        <begin position="214"/>
        <end position="234"/>
    </location>
</feature>
<evidence type="ECO:0000313" key="18">
    <source>
        <dbReference type="Proteomes" id="UP000799640"/>
    </source>
</evidence>
<dbReference type="FunFam" id="3.40.50.1000:FF:000019">
    <property type="entry name" value="Mitochondrial import inner membrane translocase subunit TIM50"/>
    <property type="match status" value="1"/>
</dbReference>
<evidence type="ECO:0000256" key="1">
    <source>
        <dbReference type="ARBA" id="ARBA00004434"/>
    </source>
</evidence>
<feature type="compositionally biased region" description="Low complexity" evidence="15">
    <location>
        <begin position="61"/>
        <end position="71"/>
    </location>
</feature>
<comment type="subunit">
    <text evidence="14">Component of the TIM23 complex.</text>
</comment>
<evidence type="ECO:0000256" key="9">
    <source>
        <dbReference type="ARBA" id="ARBA00022989"/>
    </source>
</evidence>
<dbReference type="SMART" id="SM00577">
    <property type="entry name" value="CPDc"/>
    <property type="match status" value="1"/>
</dbReference>
<evidence type="ECO:0000256" key="3">
    <source>
        <dbReference type="ARBA" id="ARBA00020799"/>
    </source>
</evidence>
<organism evidence="17 18">
    <name type="scientific">Trichodelitschia bisporula</name>
    <dbReference type="NCBI Taxonomy" id="703511"/>
    <lineage>
        <taxon>Eukaryota</taxon>
        <taxon>Fungi</taxon>
        <taxon>Dikarya</taxon>
        <taxon>Ascomycota</taxon>
        <taxon>Pezizomycotina</taxon>
        <taxon>Dothideomycetes</taxon>
        <taxon>Dothideomycetes incertae sedis</taxon>
        <taxon>Phaeotrichales</taxon>
        <taxon>Phaeotrichaceae</taxon>
        <taxon>Trichodelitschia</taxon>
    </lineage>
</organism>
<evidence type="ECO:0000256" key="14">
    <source>
        <dbReference type="RuleBase" id="RU365079"/>
    </source>
</evidence>
<name>A0A6G1I8T4_9PEZI</name>
<dbReference type="Pfam" id="PF03031">
    <property type="entry name" value="NIF"/>
    <property type="match status" value="1"/>
</dbReference>
<evidence type="ECO:0000256" key="11">
    <source>
        <dbReference type="ARBA" id="ARBA00023128"/>
    </source>
</evidence>
<dbReference type="InterPro" id="IPR004274">
    <property type="entry name" value="FCP1_dom"/>
</dbReference>
<dbReference type="Proteomes" id="UP000799640">
    <property type="component" value="Unassembled WGS sequence"/>
</dbReference>